<dbReference type="OrthoDB" id="3060861at2759"/>
<reference evidence="2 3" key="1">
    <citation type="submission" date="2014-04" db="EMBL/GenBank/DDBJ databases">
        <title>Evolutionary Origins and Diversification of the Mycorrhizal Mutualists.</title>
        <authorList>
            <consortium name="DOE Joint Genome Institute"/>
            <consortium name="Mycorrhizal Genomics Consortium"/>
            <person name="Kohler A."/>
            <person name="Kuo A."/>
            <person name="Nagy L.G."/>
            <person name="Floudas D."/>
            <person name="Copeland A."/>
            <person name="Barry K.W."/>
            <person name="Cichocki N."/>
            <person name="Veneault-Fourrey C."/>
            <person name="LaButti K."/>
            <person name="Lindquist E.A."/>
            <person name="Lipzen A."/>
            <person name="Lundell T."/>
            <person name="Morin E."/>
            <person name="Murat C."/>
            <person name="Riley R."/>
            <person name="Ohm R."/>
            <person name="Sun H."/>
            <person name="Tunlid A."/>
            <person name="Henrissat B."/>
            <person name="Grigoriev I.V."/>
            <person name="Hibbett D.S."/>
            <person name="Martin F."/>
        </authorList>
    </citation>
    <scope>NUCLEOTIDE SEQUENCE [LARGE SCALE GENOMIC DNA]</scope>
    <source>
        <strain evidence="2 3">FD-317 M1</strain>
    </source>
</reference>
<protein>
    <submittedName>
        <fullName evidence="2">Uncharacterized protein</fullName>
    </submittedName>
</protein>
<feature type="compositionally biased region" description="Polar residues" evidence="1">
    <location>
        <begin position="1"/>
        <end position="16"/>
    </location>
</feature>
<gene>
    <name evidence="2" type="ORF">GYMLUDRAFT_144429</name>
</gene>
<evidence type="ECO:0000313" key="2">
    <source>
        <dbReference type="EMBL" id="KIK50023.1"/>
    </source>
</evidence>
<evidence type="ECO:0000256" key="1">
    <source>
        <dbReference type="SAM" id="MobiDB-lite"/>
    </source>
</evidence>
<dbReference type="EMBL" id="KN834939">
    <property type="protein sequence ID" value="KIK50023.1"/>
    <property type="molecule type" value="Genomic_DNA"/>
</dbReference>
<feature type="non-terminal residue" evidence="2">
    <location>
        <position position="1"/>
    </location>
</feature>
<name>A0A0D0C5Q1_9AGAR</name>
<dbReference type="HOGENOM" id="CLU_1656299_0_0_1"/>
<feature type="non-terminal residue" evidence="2">
    <location>
        <position position="172"/>
    </location>
</feature>
<sequence length="172" mass="19468">QTSPISSTAQLSSSPTKPRRSRATQKDPVFGRVRGAAKGSQSWEIVRDRPVPAPRNEIAESTRRYRRELEKIICRCERLGEETGCWLYLAAQHPNAHENFAHYTSRRLTLDWIPTLDTVHNETNKLFVSLQRSRRSNAAELSADLIAKEAALSAALAESSDLRSRNQELKEQ</sequence>
<dbReference type="Proteomes" id="UP000053593">
    <property type="component" value="Unassembled WGS sequence"/>
</dbReference>
<evidence type="ECO:0000313" key="3">
    <source>
        <dbReference type="Proteomes" id="UP000053593"/>
    </source>
</evidence>
<proteinExistence type="predicted"/>
<organism evidence="2 3">
    <name type="scientific">Collybiopsis luxurians FD-317 M1</name>
    <dbReference type="NCBI Taxonomy" id="944289"/>
    <lineage>
        <taxon>Eukaryota</taxon>
        <taxon>Fungi</taxon>
        <taxon>Dikarya</taxon>
        <taxon>Basidiomycota</taxon>
        <taxon>Agaricomycotina</taxon>
        <taxon>Agaricomycetes</taxon>
        <taxon>Agaricomycetidae</taxon>
        <taxon>Agaricales</taxon>
        <taxon>Marasmiineae</taxon>
        <taxon>Omphalotaceae</taxon>
        <taxon>Collybiopsis</taxon>
        <taxon>Collybiopsis luxurians</taxon>
    </lineage>
</organism>
<dbReference type="AlphaFoldDB" id="A0A0D0C5Q1"/>
<keyword evidence="3" id="KW-1185">Reference proteome</keyword>
<accession>A0A0D0C5Q1</accession>
<feature type="region of interest" description="Disordered" evidence="1">
    <location>
        <begin position="1"/>
        <end position="39"/>
    </location>
</feature>